<dbReference type="EMBL" id="CAJNIZ010021057">
    <property type="protein sequence ID" value="CAE7447681.1"/>
    <property type="molecule type" value="Genomic_DNA"/>
</dbReference>
<evidence type="ECO:0000313" key="2">
    <source>
        <dbReference type="Proteomes" id="UP000649617"/>
    </source>
</evidence>
<protein>
    <submittedName>
        <fullName evidence="1">Uncharacterized protein</fullName>
    </submittedName>
</protein>
<gene>
    <name evidence="1" type="ORF">SPIL2461_LOCUS10927</name>
</gene>
<feature type="non-terminal residue" evidence="1">
    <location>
        <position position="176"/>
    </location>
</feature>
<evidence type="ECO:0000313" key="1">
    <source>
        <dbReference type="EMBL" id="CAE7447681.1"/>
    </source>
</evidence>
<keyword evidence="2" id="KW-1185">Reference proteome</keyword>
<name>A0A812RLR2_SYMPI</name>
<accession>A0A812RLR2</accession>
<sequence>RSGDRHEELVETVRSVLDWASSIEGQGYDLAPACRAVRDKLGIRDVLRVVQDFVGSLLYVVIAAEAKNSHGKDVNAKDQLTDFLYQLCGLHEQSESSSSSTRVCAALVEPCKSCACCHIALREALNILRFVHHFTSTESAASSSETVSEQHLPRHVEDGVLLMLRIIVKLSSSVHE</sequence>
<dbReference type="AlphaFoldDB" id="A0A812RLR2"/>
<reference evidence="1" key="1">
    <citation type="submission" date="2021-02" db="EMBL/GenBank/DDBJ databases">
        <authorList>
            <person name="Dougan E. K."/>
            <person name="Rhodes N."/>
            <person name="Thang M."/>
            <person name="Chan C."/>
        </authorList>
    </citation>
    <scope>NUCLEOTIDE SEQUENCE</scope>
</reference>
<organism evidence="1 2">
    <name type="scientific">Symbiodinium pilosum</name>
    <name type="common">Dinoflagellate</name>
    <dbReference type="NCBI Taxonomy" id="2952"/>
    <lineage>
        <taxon>Eukaryota</taxon>
        <taxon>Sar</taxon>
        <taxon>Alveolata</taxon>
        <taxon>Dinophyceae</taxon>
        <taxon>Suessiales</taxon>
        <taxon>Symbiodiniaceae</taxon>
        <taxon>Symbiodinium</taxon>
    </lineage>
</organism>
<dbReference type="OrthoDB" id="426215at2759"/>
<comment type="caution">
    <text evidence="1">The sequence shown here is derived from an EMBL/GenBank/DDBJ whole genome shotgun (WGS) entry which is preliminary data.</text>
</comment>
<proteinExistence type="predicted"/>
<feature type="non-terminal residue" evidence="1">
    <location>
        <position position="1"/>
    </location>
</feature>
<dbReference type="Proteomes" id="UP000649617">
    <property type="component" value="Unassembled WGS sequence"/>
</dbReference>